<evidence type="ECO:0000256" key="1">
    <source>
        <dbReference type="SAM" id="Phobius"/>
    </source>
</evidence>
<organism evidence="2 3">
    <name type="scientific">Saccharibacillus kuerlensis</name>
    <dbReference type="NCBI Taxonomy" id="459527"/>
    <lineage>
        <taxon>Bacteria</taxon>
        <taxon>Bacillati</taxon>
        <taxon>Bacillota</taxon>
        <taxon>Bacilli</taxon>
        <taxon>Bacillales</taxon>
        <taxon>Paenibacillaceae</taxon>
        <taxon>Saccharibacillus</taxon>
    </lineage>
</organism>
<evidence type="ECO:0000313" key="2">
    <source>
        <dbReference type="EMBL" id="GGO06654.1"/>
    </source>
</evidence>
<keyword evidence="1" id="KW-0812">Transmembrane</keyword>
<feature type="transmembrane region" description="Helical" evidence="1">
    <location>
        <begin position="7"/>
        <end position="33"/>
    </location>
</feature>
<feature type="transmembrane region" description="Helical" evidence="1">
    <location>
        <begin position="74"/>
        <end position="94"/>
    </location>
</feature>
<dbReference type="Proteomes" id="UP000606653">
    <property type="component" value="Unassembled WGS sequence"/>
</dbReference>
<dbReference type="RefSeq" id="WP_018978215.1">
    <property type="nucleotide sequence ID" value="NZ_BMLN01000012.1"/>
</dbReference>
<dbReference type="EMBL" id="BMLN01000012">
    <property type="protein sequence ID" value="GGO06654.1"/>
    <property type="molecule type" value="Genomic_DNA"/>
</dbReference>
<keyword evidence="1" id="KW-0472">Membrane</keyword>
<name>A0ABQ2L8G6_9BACL</name>
<comment type="caution">
    <text evidence="2">The sequence shown here is derived from an EMBL/GenBank/DDBJ whole genome shotgun (WGS) entry which is preliminary data.</text>
</comment>
<keyword evidence="3" id="KW-1185">Reference proteome</keyword>
<reference evidence="3" key="1">
    <citation type="journal article" date="2019" name="Int. J. Syst. Evol. Microbiol.">
        <title>The Global Catalogue of Microorganisms (GCM) 10K type strain sequencing project: providing services to taxonomists for standard genome sequencing and annotation.</title>
        <authorList>
            <consortium name="The Broad Institute Genomics Platform"/>
            <consortium name="The Broad Institute Genome Sequencing Center for Infectious Disease"/>
            <person name="Wu L."/>
            <person name="Ma J."/>
        </authorList>
    </citation>
    <scope>NUCLEOTIDE SEQUENCE [LARGE SCALE GENOMIC DNA]</scope>
    <source>
        <strain evidence="3">CGMCC 1.6964</strain>
    </source>
</reference>
<gene>
    <name evidence="2" type="ORF">GCM10010969_34430</name>
</gene>
<keyword evidence="1" id="KW-1133">Transmembrane helix</keyword>
<protein>
    <submittedName>
        <fullName evidence="2">Uncharacterized protein</fullName>
    </submittedName>
</protein>
<sequence length="102" mass="11774">MIKTVLFYIVLNLLLIPFYAAGWFFGISAFILAPQAYTGWDMFEIYVILLIPNLLLFVYILADGFKRGFSRKMNLCCMLFTAVLLGVGVFQDLLQFSAWRKE</sequence>
<evidence type="ECO:0000313" key="3">
    <source>
        <dbReference type="Proteomes" id="UP000606653"/>
    </source>
</evidence>
<proteinExistence type="predicted"/>
<accession>A0ABQ2L8G6</accession>
<feature type="transmembrane region" description="Helical" evidence="1">
    <location>
        <begin position="45"/>
        <end position="62"/>
    </location>
</feature>